<gene>
    <name evidence="2" type="ORF">JHE00_06585</name>
</gene>
<evidence type="ECO:0000313" key="2">
    <source>
        <dbReference type="EMBL" id="MBK1783994.1"/>
    </source>
</evidence>
<name>A0A934QQR7_9PSEU</name>
<feature type="compositionally biased region" description="Basic and acidic residues" evidence="1">
    <location>
        <begin position="51"/>
        <end position="65"/>
    </location>
</feature>
<keyword evidence="3" id="KW-1185">Reference proteome</keyword>
<feature type="region of interest" description="Disordered" evidence="1">
    <location>
        <begin position="27"/>
        <end position="175"/>
    </location>
</feature>
<sequence length="175" mass="19341">MAEGKAAAVVSRLGQINREMAERRALRDRKAKVAKEQAKETFQRQGQVADRAAKHLGELGRRQREAGGWATEKSLTERNHVMGFGESEAEQPADEFAKYSTGAPVERAASTAPPPPAAPAEPAAQPQRKFSRSVAPPQQEEPEKSAPPPPPQRAPRHAREERFDDDDFSNNNWLK</sequence>
<organism evidence="2 3">
    <name type="scientific">Prauserella cavernicola</name>
    <dbReference type="NCBI Taxonomy" id="2800127"/>
    <lineage>
        <taxon>Bacteria</taxon>
        <taxon>Bacillati</taxon>
        <taxon>Actinomycetota</taxon>
        <taxon>Actinomycetes</taxon>
        <taxon>Pseudonocardiales</taxon>
        <taxon>Pseudonocardiaceae</taxon>
        <taxon>Prauserella</taxon>
    </lineage>
</organism>
<proteinExistence type="predicted"/>
<evidence type="ECO:0000313" key="3">
    <source>
        <dbReference type="Proteomes" id="UP000635245"/>
    </source>
</evidence>
<evidence type="ECO:0000256" key="1">
    <source>
        <dbReference type="SAM" id="MobiDB-lite"/>
    </source>
</evidence>
<dbReference type="AlphaFoldDB" id="A0A934QQR7"/>
<comment type="caution">
    <text evidence="2">The sequence shown here is derived from an EMBL/GenBank/DDBJ whole genome shotgun (WGS) entry which is preliminary data.</text>
</comment>
<protein>
    <submittedName>
        <fullName evidence="2">Uncharacterized protein</fullName>
    </submittedName>
</protein>
<dbReference type="EMBL" id="JAENJH010000002">
    <property type="protein sequence ID" value="MBK1783994.1"/>
    <property type="molecule type" value="Genomic_DNA"/>
</dbReference>
<feature type="compositionally biased region" description="Basic and acidic residues" evidence="1">
    <location>
        <begin position="31"/>
        <end position="42"/>
    </location>
</feature>
<dbReference type="Proteomes" id="UP000635245">
    <property type="component" value="Unassembled WGS sequence"/>
</dbReference>
<reference evidence="2" key="1">
    <citation type="submission" date="2020-12" db="EMBL/GenBank/DDBJ databases">
        <title>Prauserella sp. ASG 168, a novel actinomycete isolated from cave rock.</title>
        <authorList>
            <person name="Suriyachadkun C."/>
        </authorList>
    </citation>
    <scope>NUCLEOTIDE SEQUENCE</scope>
    <source>
        <strain evidence="2">ASG 168</strain>
    </source>
</reference>
<accession>A0A934QQR7</accession>
<dbReference type="RefSeq" id="WP_200315918.1">
    <property type="nucleotide sequence ID" value="NZ_JAENJH010000002.1"/>
</dbReference>